<dbReference type="Proteomes" id="UP001156881">
    <property type="component" value="Unassembled WGS sequence"/>
</dbReference>
<evidence type="ECO:0000313" key="6">
    <source>
        <dbReference type="Proteomes" id="UP001156881"/>
    </source>
</evidence>
<dbReference type="EMBL" id="BSPG01000080">
    <property type="protein sequence ID" value="GLS47083.1"/>
    <property type="molecule type" value="Genomic_DNA"/>
</dbReference>
<dbReference type="Proteomes" id="UP000517759">
    <property type="component" value="Unassembled WGS sequence"/>
</dbReference>
<reference evidence="4 5" key="3">
    <citation type="submission" date="2020-08" db="EMBL/GenBank/DDBJ databases">
        <title>Genomic Encyclopedia of Type Strains, Phase IV (KMG-IV): sequencing the most valuable type-strain genomes for metagenomic binning, comparative biology and taxonomic classification.</title>
        <authorList>
            <person name="Goeker M."/>
        </authorList>
    </citation>
    <scope>NUCLEOTIDE SEQUENCE [LARGE SCALE GENOMIC DNA]</scope>
    <source>
        <strain evidence="4 5">DSM 24105</strain>
    </source>
</reference>
<evidence type="ECO:0008006" key="7">
    <source>
        <dbReference type="Google" id="ProtNLM"/>
    </source>
</evidence>
<dbReference type="InterPro" id="IPR031482">
    <property type="entry name" value="CBP_BcsN"/>
</dbReference>
<reference evidence="6" key="2">
    <citation type="journal article" date="2019" name="Int. J. Syst. Evol. Microbiol.">
        <title>The Global Catalogue of Microorganisms (GCM) 10K type strain sequencing project: providing services to taxonomists for standard genome sequencing and annotation.</title>
        <authorList>
            <consortium name="The Broad Institute Genomics Platform"/>
            <consortium name="The Broad Institute Genome Sequencing Center for Infectious Disease"/>
            <person name="Wu L."/>
            <person name="Ma J."/>
        </authorList>
    </citation>
    <scope>NUCLEOTIDE SEQUENCE [LARGE SCALE GENOMIC DNA]</scope>
    <source>
        <strain evidence="6">NBRC 107710</strain>
    </source>
</reference>
<feature type="region of interest" description="Disordered" evidence="1">
    <location>
        <begin position="275"/>
        <end position="296"/>
    </location>
</feature>
<name>A0A7W6AMF9_9HYPH</name>
<dbReference type="PROSITE" id="PS51257">
    <property type="entry name" value="PROKAR_LIPOPROTEIN"/>
    <property type="match status" value="1"/>
</dbReference>
<dbReference type="EMBL" id="JACIDN010000007">
    <property type="protein sequence ID" value="MBB3904479.1"/>
    <property type="molecule type" value="Genomic_DNA"/>
</dbReference>
<evidence type="ECO:0000313" key="3">
    <source>
        <dbReference type="EMBL" id="GLS47083.1"/>
    </source>
</evidence>
<feature type="signal peptide" evidence="2">
    <location>
        <begin position="1"/>
        <end position="20"/>
    </location>
</feature>
<accession>A0A7W6AMF9</accession>
<dbReference type="Pfam" id="PF17038">
    <property type="entry name" value="CBP_BcsN"/>
    <property type="match status" value="1"/>
</dbReference>
<sequence length="351" mass="36741">MITRLLPLLTASLALGACNARTPTASTPAARYASLDATLDGRADTTSSLSGSLEPERRASPVAMMPAWIGKPIRLREHDDSDTFEQAVSLSLTPRGDTRENLIMVTVPRSRAALERFGNDSASVMGKPTEQGIRAELEAVFPGTPMQVVQRPASNGYGPYGLAIGRSAAGARCLYAWQWIEEPPALQAGESGHAPLSLRVRLCRSDITLEAMAAAVNQLRLVPRFEGQPVDAPRVAMVRPAAPSHGKARLTRVAERRVVPEAAPRAEAPLLRAGPPIQAVPSSNGRRYLGADTSASASPMPSYAAPAAAVGISAARAPLVGLGGRAAPAAGTMTADLPPEAYRGPASNPTR</sequence>
<evidence type="ECO:0000256" key="1">
    <source>
        <dbReference type="SAM" id="MobiDB-lite"/>
    </source>
</evidence>
<reference evidence="3" key="4">
    <citation type="submission" date="2023-01" db="EMBL/GenBank/DDBJ databases">
        <title>Draft genome sequence of Methylobacterium brachythecii strain NBRC 107710.</title>
        <authorList>
            <person name="Sun Q."/>
            <person name="Mori K."/>
        </authorList>
    </citation>
    <scope>NUCLEOTIDE SEQUENCE</scope>
    <source>
        <strain evidence="3">NBRC 107710</strain>
    </source>
</reference>
<gene>
    <name evidence="3" type="ORF">GCM10007884_50850</name>
    <name evidence="4" type="ORF">GGR33_003998</name>
</gene>
<dbReference type="RefSeq" id="WP_183508338.1">
    <property type="nucleotide sequence ID" value="NZ_BSPG01000080.1"/>
</dbReference>
<evidence type="ECO:0000256" key="2">
    <source>
        <dbReference type="SAM" id="SignalP"/>
    </source>
</evidence>
<evidence type="ECO:0000313" key="5">
    <source>
        <dbReference type="Proteomes" id="UP000517759"/>
    </source>
</evidence>
<dbReference type="AlphaFoldDB" id="A0A7W6AMF9"/>
<keyword evidence="2" id="KW-0732">Signal</keyword>
<organism evidence="4 5">
    <name type="scientific">Methylobacterium brachythecii</name>
    <dbReference type="NCBI Taxonomy" id="1176177"/>
    <lineage>
        <taxon>Bacteria</taxon>
        <taxon>Pseudomonadati</taxon>
        <taxon>Pseudomonadota</taxon>
        <taxon>Alphaproteobacteria</taxon>
        <taxon>Hyphomicrobiales</taxon>
        <taxon>Methylobacteriaceae</taxon>
        <taxon>Methylobacterium</taxon>
    </lineage>
</organism>
<evidence type="ECO:0000313" key="4">
    <source>
        <dbReference type="EMBL" id="MBB3904479.1"/>
    </source>
</evidence>
<keyword evidence="6" id="KW-1185">Reference proteome</keyword>
<proteinExistence type="predicted"/>
<protein>
    <recommendedName>
        <fullName evidence="7">Cellulose biosynthesis protein BcsN</fullName>
    </recommendedName>
</protein>
<reference evidence="3" key="1">
    <citation type="journal article" date="2014" name="Int. J. Syst. Evol. Microbiol.">
        <title>Complete genome of a new Firmicutes species belonging to the dominant human colonic microbiota ('Ruminococcus bicirculans') reveals two chromosomes and a selective capacity to utilize plant glucans.</title>
        <authorList>
            <consortium name="NISC Comparative Sequencing Program"/>
            <person name="Wegmann U."/>
            <person name="Louis P."/>
            <person name="Goesmann A."/>
            <person name="Henrissat B."/>
            <person name="Duncan S.H."/>
            <person name="Flint H.J."/>
        </authorList>
    </citation>
    <scope>NUCLEOTIDE SEQUENCE</scope>
    <source>
        <strain evidence="3">NBRC 107710</strain>
    </source>
</reference>
<feature type="chain" id="PRO_5030508432" description="Cellulose biosynthesis protein BcsN" evidence="2">
    <location>
        <begin position="21"/>
        <end position="351"/>
    </location>
</feature>
<comment type="caution">
    <text evidence="4">The sequence shown here is derived from an EMBL/GenBank/DDBJ whole genome shotgun (WGS) entry which is preliminary data.</text>
</comment>